<gene>
    <name evidence="1" type="ORF">BXT86_03220</name>
</gene>
<evidence type="ECO:0000313" key="2">
    <source>
        <dbReference type="Proteomes" id="UP000191663"/>
    </source>
</evidence>
<protein>
    <submittedName>
        <fullName evidence="1">Uncharacterized protein</fullName>
    </submittedName>
</protein>
<proteinExistence type="predicted"/>
<accession>A0A1V4QH65</accession>
<dbReference type="EMBL" id="MUKB01000045">
    <property type="protein sequence ID" value="OPX18066.1"/>
    <property type="molecule type" value="Genomic_DNA"/>
</dbReference>
<name>A0A1V4QH65_UNCW3</name>
<comment type="caution">
    <text evidence="1">The sequence shown here is derived from an EMBL/GenBank/DDBJ whole genome shotgun (WGS) entry which is preliminary data.</text>
</comment>
<reference evidence="2" key="1">
    <citation type="submission" date="2017-01" db="EMBL/GenBank/DDBJ databases">
        <title>Novel pathways for hydrocarbon cycling and metabolic interdependencies in hydrothermal sediment communities.</title>
        <authorList>
            <person name="Dombrowski N."/>
            <person name="Seitz K."/>
            <person name="Teske A."/>
            <person name="Baker B."/>
        </authorList>
    </citation>
    <scope>NUCLEOTIDE SEQUENCE [LARGE SCALE GENOMIC DNA]</scope>
</reference>
<dbReference type="AlphaFoldDB" id="A0A1V4QH65"/>
<organism evidence="1 2">
    <name type="scientific">candidate division WOR-3 bacterium 4484_100</name>
    <dbReference type="NCBI Taxonomy" id="1936077"/>
    <lineage>
        <taxon>Bacteria</taxon>
        <taxon>Bacteria division WOR-3</taxon>
    </lineage>
</organism>
<evidence type="ECO:0000313" key="1">
    <source>
        <dbReference type="EMBL" id="OPX18066.1"/>
    </source>
</evidence>
<dbReference type="Proteomes" id="UP000191663">
    <property type="component" value="Unassembled WGS sequence"/>
</dbReference>
<feature type="non-terminal residue" evidence="1">
    <location>
        <position position="282"/>
    </location>
</feature>
<sequence>MAIVLIILQITGSPFLQNVPTTVLGTGGPDAYGYRWIDSDTAGGPTYNWIDISGIGTQITGLADDNVVGPFPIGFDFPYYWYTVNSFFVGSNGYIAFGDNTLEAAPFPTIPNPAKPNNLLAALMSDLDFTAGSPSAYYWTNNAQDTCIIAYYNVQFWNVSSSLNTFEIILSRPDSSITFQYYTQQGVPYGGWSGALTVGIENIAGNVGLQYNHDQQPSNNAIHDSLAVLFYPPDTTSYQVHDMSVSKVMNDISGGFFVYNGDPVDFWALIKNTGNQVESGFD</sequence>